<accession>G2XM99</accession>
<dbReference type="AlphaFoldDB" id="G2XM99"/>
<name>G2XM99_ORYBR</name>
<sequence length="54" mass="5601">MGSATARWPRRAAMTVMGSAAGSGDGERDKESEDDGDAAPSTSMVTPMLSRRAN</sequence>
<dbReference type="EMBL" id="FQ378032">
    <property type="protein sequence ID" value="CBX25317.1"/>
    <property type="molecule type" value="Genomic_DNA"/>
</dbReference>
<proteinExistence type="predicted"/>
<evidence type="ECO:0000313" key="2">
    <source>
        <dbReference type="EMBL" id="CBX25317.1"/>
    </source>
</evidence>
<reference evidence="2" key="1">
    <citation type="submission" date="2010-10" db="EMBL/GenBank/DDBJ databases">
        <authorList>
            <person name="Genoscope - CEA"/>
        </authorList>
    </citation>
    <scope>NUCLEOTIDE SEQUENCE</scope>
</reference>
<protein>
    <submittedName>
        <fullName evidence="2">Hypothetical_protein</fullName>
    </submittedName>
</protein>
<organism evidence="2">
    <name type="scientific">Oryza brachyantha</name>
    <name type="common">malo sina</name>
    <dbReference type="NCBI Taxonomy" id="4533"/>
    <lineage>
        <taxon>Eukaryota</taxon>
        <taxon>Viridiplantae</taxon>
        <taxon>Streptophyta</taxon>
        <taxon>Embryophyta</taxon>
        <taxon>Tracheophyta</taxon>
        <taxon>Spermatophyta</taxon>
        <taxon>Magnoliopsida</taxon>
        <taxon>Liliopsida</taxon>
        <taxon>Poales</taxon>
        <taxon>Poaceae</taxon>
        <taxon>BOP clade</taxon>
        <taxon>Oryzoideae</taxon>
        <taxon>Oryzeae</taxon>
        <taxon>Oryzinae</taxon>
        <taxon>Oryza</taxon>
    </lineage>
</organism>
<evidence type="ECO:0000256" key="1">
    <source>
        <dbReference type="SAM" id="MobiDB-lite"/>
    </source>
</evidence>
<feature type="region of interest" description="Disordered" evidence="1">
    <location>
        <begin position="1"/>
        <end position="54"/>
    </location>
</feature>
<gene>
    <name evidence="2" type="primary">Ob11g0014O17_6</name>
</gene>